<proteinExistence type="predicted"/>
<keyword evidence="2" id="KW-1185">Reference proteome</keyword>
<gene>
    <name evidence="1" type="ORF">A1O7_08640</name>
</gene>
<organism evidence="1 2">
    <name type="scientific">Cladophialophora yegresii CBS 114405</name>
    <dbReference type="NCBI Taxonomy" id="1182544"/>
    <lineage>
        <taxon>Eukaryota</taxon>
        <taxon>Fungi</taxon>
        <taxon>Dikarya</taxon>
        <taxon>Ascomycota</taxon>
        <taxon>Pezizomycotina</taxon>
        <taxon>Eurotiomycetes</taxon>
        <taxon>Chaetothyriomycetidae</taxon>
        <taxon>Chaetothyriales</taxon>
        <taxon>Herpotrichiellaceae</taxon>
        <taxon>Cladophialophora</taxon>
    </lineage>
</organism>
<dbReference type="GeneID" id="19183206"/>
<evidence type="ECO:0000313" key="2">
    <source>
        <dbReference type="Proteomes" id="UP000019473"/>
    </source>
</evidence>
<dbReference type="OrthoDB" id="4161029at2759"/>
<dbReference type="RefSeq" id="XP_007760821.1">
    <property type="nucleotide sequence ID" value="XM_007762631.1"/>
</dbReference>
<accession>W9VU61</accession>
<name>W9VU61_9EURO</name>
<reference evidence="1 2" key="1">
    <citation type="submission" date="2013-03" db="EMBL/GenBank/DDBJ databases">
        <title>The Genome Sequence of Cladophialophora yegresii CBS 114405.</title>
        <authorList>
            <consortium name="The Broad Institute Genomics Platform"/>
            <person name="Cuomo C."/>
            <person name="de Hoog S."/>
            <person name="Gorbushina A."/>
            <person name="Walker B."/>
            <person name="Young S.K."/>
            <person name="Zeng Q."/>
            <person name="Gargeya S."/>
            <person name="Fitzgerald M."/>
            <person name="Haas B."/>
            <person name="Abouelleil A."/>
            <person name="Allen A.W."/>
            <person name="Alvarado L."/>
            <person name="Arachchi H.M."/>
            <person name="Berlin A.M."/>
            <person name="Chapman S.B."/>
            <person name="Gainer-Dewar J."/>
            <person name="Goldberg J."/>
            <person name="Griggs A."/>
            <person name="Gujja S."/>
            <person name="Hansen M."/>
            <person name="Howarth C."/>
            <person name="Imamovic A."/>
            <person name="Ireland A."/>
            <person name="Larimer J."/>
            <person name="McCowan C."/>
            <person name="Murphy C."/>
            <person name="Pearson M."/>
            <person name="Poon T.W."/>
            <person name="Priest M."/>
            <person name="Roberts A."/>
            <person name="Saif S."/>
            <person name="Shea T."/>
            <person name="Sisk P."/>
            <person name="Sykes S."/>
            <person name="Wortman J."/>
            <person name="Nusbaum C."/>
            <person name="Birren B."/>
        </authorList>
    </citation>
    <scope>NUCLEOTIDE SEQUENCE [LARGE SCALE GENOMIC DNA]</scope>
    <source>
        <strain evidence="1 2">CBS 114405</strain>
    </source>
</reference>
<comment type="caution">
    <text evidence="1">The sequence shown here is derived from an EMBL/GenBank/DDBJ whole genome shotgun (WGS) entry which is preliminary data.</text>
</comment>
<dbReference type="AlphaFoldDB" id="W9VU61"/>
<dbReference type="VEuPathDB" id="FungiDB:A1O7_08640"/>
<dbReference type="Proteomes" id="UP000019473">
    <property type="component" value="Unassembled WGS sequence"/>
</dbReference>
<dbReference type="EMBL" id="AMGW01000006">
    <property type="protein sequence ID" value="EXJ55711.1"/>
    <property type="molecule type" value="Genomic_DNA"/>
</dbReference>
<sequence length="370" mass="39644">MGLKLYINVPHASARTIVVEIPSHQSTGKDDVVNICLQEGSEFQCQVMIPGREHTDQNVHVLAQQNVDIGSEVQNARNIMGQTCTLGGSYVEPSDTQRHDRGAWHPQGCGSDCGHGCNVGVGTNNESLLLRAYLAGCSTDDATDKGIAAGQPVAVIPDPQLNGMVSRTQATPVNRCSPHPVAARCEHLSCAAAYPCCPPCPGRGAQLQASSHPGGGRACEPYPFVGAVGSTIGLQASEAEQHATLEQRIKNFRGISLLMRKLNGDPIKPTATMDTGADRNVMIKGLVDLLRFPINKHSDSTTTRLSVLNDMEADTLGTVELDFSLFCSGTPLRKVVFHVVEKLGRHQILLGVELIMELGLLYRLPCICHA</sequence>
<evidence type="ECO:0000313" key="1">
    <source>
        <dbReference type="EMBL" id="EXJ55711.1"/>
    </source>
</evidence>
<dbReference type="HOGENOM" id="CLU_748039_0_0_1"/>
<protein>
    <submittedName>
        <fullName evidence="1">Uncharacterized protein</fullName>
    </submittedName>
</protein>